<organism evidence="2 3">
    <name type="scientific">Chitinophaga defluvii</name>
    <dbReference type="NCBI Taxonomy" id="3163343"/>
    <lineage>
        <taxon>Bacteria</taxon>
        <taxon>Pseudomonadati</taxon>
        <taxon>Bacteroidota</taxon>
        <taxon>Chitinophagia</taxon>
        <taxon>Chitinophagales</taxon>
        <taxon>Chitinophagaceae</taxon>
        <taxon>Chitinophaga</taxon>
    </lineage>
</organism>
<feature type="domain" description="Secretion system C-terminal sorting" evidence="1">
    <location>
        <begin position="93"/>
        <end position="169"/>
    </location>
</feature>
<dbReference type="Proteomes" id="UP001549749">
    <property type="component" value="Unassembled WGS sequence"/>
</dbReference>
<dbReference type="Pfam" id="PF18962">
    <property type="entry name" value="Por_Secre_tail"/>
    <property type="match status" value="1"/>
</dbReference>
<accession>A0ABV2TBZ0</accession>
<evidence type="ECO:0000259" key="1">
    <source>
        <dbReference type="Pfam" id="PF18962"/>
    </source>
</evidence>
<comment type="caution">
    <text evidence="2">The sequence shown here is derived from an EMBL/GenBank/DDBJ whole genome shotgun (WGS) entry which is preliminary data.</text>
</comment>
<evidence type="ECO:0000313" key="2">
    <source>
        <dbReference type="EMBL" id="MET7000545.1"/>
    </source>
</evidence>
<gene>
    <name evidence="2" type="ORF">ABR189_24345</name>
</gene>
<protein>
    <submittedName>
        <fullName evidence="2">T9SS type A sorting domain-containing protein</fullName>
    </submittedName>
</protein>
<dbReference type="NCBIfam" id="TIGR04183">
    <property type="entry name" value="Por_Secre_tail"/>
    <property type="match status" value="1"/>
</dbReference>
<dbReference type="InterPro" id="IPR026444">
    <property type="entry name" value="Secre_tail"/>
</dbReference>
<reference evidence="2 3" key="1">
    <citation type="submission" date="2024-06" db="EMBL/GenBank/DDBJ databases">
        <title>Chitinophaga defluvii sp. nov., isolated from municipal sewage.</title>
        <authorList>
            <person name="Zhang L."/>
        </authorList>
    </citation>
    <scope>NUCLEOTIDE SEQUENCE [LARGE SCALE GENOMIC DNA]</scope>
    <source>
        <strain evidence="2 3">H8</strain>
    </source>
</reference>
<keyword evidence="3" id="KW-1185">Reference proteome</keyword>
<name>A0ABV2TBZ0_9BACT</name>
<dbReference type="EMBL" id="JBEXAC010000002">
    <property type="protein sequence ID" value="MET7000545.1"/>
    <property type="molecule type" value="Genomic_DNA"/>
</dbReference>
<dbReference type="RefSeq" id="WP_354663102.1">
    <property type="nucleotide sequence ID" value="NZ_JBEXAC010000002.1"/>
</dbReference>
<sequence length="170" mass="18625">MKLIYHSCKILLLFTGLLLLSYGARAQLLLNRQVVASSGGSNTVNNILFEYTIGEAAVMTLSQGSMILTQGFNQPEVLPKQPPGANPVLSYMLYPNPAATTLKIELDLLTDATVTFQLFNTAGQLVYQQYKEFGAGKVIFPIAVNRFAAGIYTVKLKVNASVFFEKLIIQ</sequence>
<proteinExistence type="predicted"/>
<evidence type="ECO:0000313" key="3">
    <source>
        <dbReference type="Proteomes" id="UP001549749"/>
    </source>
</evidence>